<dbReference type="OrthoDB" id="5121433at2759"/>
<sequence length="89" mass="10008">MAGVPRSSQTLHEINEPVTPSGSSSSRRFGQDNDKMLAKLTDQAFNPKTYPDPLVPRQGVDPQLYPPGTTLDMEKKWLARIKQWQASRI</sequence>
<dbReference type="AlphaFoldDB" id="A0A8E5MFP6"/>
<evidence type="ECO:0000313" key="3">
    <source>
        <dbReference type="Proteomes" id="UP000027002"/>
    </source>
</evidence>
<feature type="compositionally biased region" description="Polar residues" evidence="1">
    <location>
        <begin position="1"/>
        <end position="28"/>
    </location>
</feature>
<proteinExistence type="predicted"/>
<gene>
    <name evidence="2" type="ORF">UV8b_01948</name>
</gene>
<reference evidence="2" key="1">
    <citation type="submission" date="2020-03" db="EMBL/GenBank/DDBJ databases">
        <title>A mixture of massive structural variations and highly conserved coding sequences in Ustilaginoidea virens genome.</title>
        <authorList>
            <person name="Zhang K."/>
            <person name="Zhao Z."/>
            <person name="Zhang Z."/>
            <person name="Li Y."/>
            <person name="Hsiang T."/>
            <person name="Sun W."/>
        </authorList>
    </citation>
    <scope>NUCLEOTIDE SEQUENCE</scope>
    <source>
        <strain evidence="2">UV-8b</strain>
    </source>
</reference>
<feature type="region of interest" description="Disordered" evidence="1">
    <location>
        <begin position="1"/>
        <end position="67"/>
    </location>
</feature>
<name>A0A8E5MFP6_USTVR</name>
<organism evidence="2 3">
    <name type="scientific">Ustilaginoidea virens</name>
    <name type="common">Rice false smut fungus</name>
    <name type="synonym">Villosiclava virens</name>
    <dbReference type="NCBI Taxonomy" id="1159556"/>
    <lineage>
        <taxon>Eukaryota</taxon>
        <taxon>Fungi</taxon>
        <taxon>Dikarya</taxon>
        <taxon>Ascomycota</taxon>
        <taxon>Pezizomycotina</taxon>
        <taxon>Sordariomycetes</taxon>
        <taxon>Hypocreomycetidae</taxon>
        <taxon>Hypocreales</taxon>
        <taxon>Clavicipitaceae</taxon>
        <taxon>Ustilaginoidea</taxon>
    </lineage>
</organism>
<dbReference type="EMBL" id="CP072754">
    <property type="protein sequence ID" value="QUC17707.1"/>
    <property type="molecule type" value="Genomic_DNA"/>
</dbReference>
<keyword evidence="3" id="KW-1185">Reference proteome</keyword>
<accession>A0A8E5MFP6</accession>
<dbReference type="KEGG" id="uvi:66062726"/>
<dbReference type="GeneID" id="66062726"/>
<evidence type="ECO:0000313" key="2">
    <source>
        <dbReference type="EMBL" id="QUC17707.1"/>
    </source>
</evidence>
<dbReference type="Proteomes" id="UP000027002">
    <property type="component" value="Chromosome 2"/>
</dbReference>
<evidence type="ECO:0000256" key="1">
    <source>
        <dbReference type="SAM" id="MobiDB-lite"/>
    </source>
</evidence>
<protein>
    <submittedName>
        <fullName evidence="2">Uncharacterized protein</fullName>
    </submittedName>
</protein>
<dbReference type="RefSeq" id="XP_042995380.1">
    <property type="nucleotide sequence ID" value="XM_043139446.1"/>
</dbReference>